<dbReference type="Pfam" id="PF13472">
    <property type="entry name" value="Lipase_GDSL_2"/>
    <property type="match status" value="1"/>
</dbReference>
<reference evidence="4" key="1">
    <citation type="submission" date="2017-04" db="EMBL/GenBank/DDBJ databases">
        <authorList>
            <person name="Bumgarner R.E."/>
            <person name="Fredricks D.N."/>
            <person name="Srinivasan S."/>
        </authorList>
    </citation>
    <scope>NUCLEOTIDE SEQUENCE [LARGE SCALE GENOMIC DNA]</scope>
    <source>
        <strain evidence="4">KA00405</strain>
    </source>
</reference>
<dbReference type="Proteomes" id="UP000236394">
    <property type="component" value="Unassembled WGS sequence"/>
</dbReference>
<dbReference type="Gene3D" id="2.60.120.260">
    <property type="entry name" value="Galactose-binding domain-like"/>
    <property type="match status" value="1"/>
</dbReference>
<protein>
    <recommendedName>
        <fullName evidence="2">SGNH hydrolase-type esterase domain-containing protein</fullName>
    </recommendedName>
</protein>
<keyword evidence="1" id="KW-0472">Membrane</keyword>
<evidence type="ECO:0000259" key="2">
    <source>
        <dbReference type="Pfam" id="PF13472"/>
    </source>
</evidence>
<dbReference type="Gene3D" id="3.40.50.1110">
    <property type="entry name" value="SGNH hydrolase"/>
    <property type="match status" value="1"/>
</dbReference>
<dbReference type="InterPro" id="IPR013830">
    <property type="entry name" value="SGNH_hydro"/>
</dbReference>
<dbReference type="InterPro" id="IPR036514">
    <property type="entry name" value="SGNH_hydro_sf"/>
</dbReference>
<keyword evidence="1" id="KW-0812">Transmembrane</keyword>
<evidence type="ECO:0000256" key="1">
    <source>
        <dbReference type="SAM" id="Phobius"/>
    </source>
</evidence>
<organism evidence="3 4">
    <name type="scientific">Mageeibacillus indolicus</name>
    <dbReference type="NCBI Taxonomy" id="884684"/>
    <lineage>
        <taxon>Bacteria</taxon>
        <taxon>Bacillati</taxon>
        <taxon>Bacillota</taxon>
        <taxon>Clostridia</taxon>
        <taxon>Eubacteriales</taxon>
        <taxon>Oscillospiraceae</taxon>
        <taxon>Mageeibacillus</taxon>
    </lineage>
</organism>
<feature type="transmembrane region" description="Helical" evidence="1">
    <location>
        <begin position="445"/>
        <end position="466"/>
    </location>
</feature>
<evidence type="ECO:0000313" key="3">
    <source>
        <dbReference type="EMBL" id="PNH19415.1"/>
    </source>
</evidence>
<accession>A0A2J8B3T9</accession>
<sequence length="481" mass="53077">MRVCHLRATSTILKRLISFTLVLLLAEGINSDTKPIAAFEHKFAVHTSDEAATASKIAVHGRSPYTDKGLKLIHPASGITFAGEMQGDVELELQIKFKGNYNHMYFTVLVDGQRQGQGRENSLELTDGKQNSDGNFKIKLASNLPRGRHKISFFRQNEIGFGDIFLKKLKFDGSLSVLPPQTRIEFVGDSITAGFGIYPPSKDYAMGDPYQQDATGSYAFLTSQKLNLDCSLLAISGYGLISGWGNDHTMPKLYPFTDWFKDATASGLYHFKPAADVVCVNLGTNDWNTRSTEHTIKESSSNFYMGVVNFTNLIRQYNPQAKIVWLYGMMIEVNPFEYQIEAAVRQLGGDAANVYSLRLPSGRNGLLGHPDETEQRAAADKLAEFLQEIGVTSGTLSPAGRKDPRVEAGAAESLTNVLPELTETELGAANDITPDLTTSAFKRKAVISISLLILILLLIIVIILVVEKSTKKQKRHRKLPR</sequence>
<dbReference type="AlphaFoldDB" id="A0A2J8B3T9"/>
<evidence type="ECO:0000313" key="4">
    <source>
        <dbReference type="Proteomes" id="UP000236394"/>
    </source>
</evidence>
<dbReference type="SUPFAM" id="SSF52266">
    <property type="entry name" value="SGNH hydrolase"/>
    <property type="match status" value="1"/>
</dbReference>
<gene>
    <name evidence="3" type="ORF">B7R76_00570</name>
</gene>
<dbReference type="EMBL" id="NBZD01000001">
    <property type="protein sequence ID" value="PNH19415.1"/>
    <property type="molecule type" value="Genomic_DNA"/>
</dbReference>
<keyword evidence="1" id="KW-1133">Transmembrane helix</keyword>
<dbReference type="InterPro" id="IPR052762">
    <property type="entry name" value="PCW_deacetylase/CE"/>
</dbReference>
<comment type="caution">
    <text evidence="3">The sequence shown here is derived from an EMBL/GenBank/DDBJ whole genome shotgun (WGS) entry which is preliminary data.</text>
</comment>
<name>A0A2J8B3T9_9FIRM</name>
<feature type="domain" description="SGNH hydrolase-type esterase" evidence="2">
    <location>
        <begin position="186"/>
        <end position="347"/>
    </location>
</feature>
<dbReference type="PANTHER" id="PTHR37834:SF2">
    <property type="entry name" value="ESTERASE, SGNH HYDROLASE-TYPE"/>
    <property type="match status" value="1"/>
</dbReference>
<proteinExistence type="predicted"/>
<dbReference type="PANTHER" id="PTHR37834">
    <property type="entry name" value="GDSL-LIKE LIPASE/ACYLHYDROLASE DOMAIN PROTEIN (AFU_ORTHOLOGUE AFUA_2G00620)"/>
    <property type="match status" value="1"/>
</dbReference>
<dbReference type="RefSeq" id="WP_102892172.1">
    <property type="nucleotide sequence ID" value="NZ_NBZD01000001.1"/>
</dbReference>